<dbReference type="InterPro" id="IPR036390">
    <property type="entry name" value="WH_DNA-bd_sf"/>
</dbReference>
<dbReference type="InterPro" id="IPR036388">
    <property type="entry name" value="WH-like_DNA-bd_sf"/>
</dbReference>
<gene>
    <name evidence="6" type="ORF">D6T63_15645</name>
</gene>
<dbReference type="GO" id="GO:0003677">
    <property type="term" value="F:DNA binding"/>
    <property type="evidence" value="ECO:0007669"/>
    <property type="project" value="UniProtKB-KW"/>
</dbReference>
<protein>
    <submittedName>
        <fullName evidence="6">ArsR family transcriptional regulator</fullName>
    </submittedName>
</protein>
<dbReference type="GO" id="GO:0003700">
    <property type="term" value="F:DNA-binding transcription factor activity"/>
    <property type="evidence" value="ECO:0007669"/>
    <property type="project" value="InterPro"/>
</dbReference>
<dbReference type="EMBL" id="QZVT01000010">
    <property type="protein sequence ID" value="RJT76975.1"/>
    <property type="molecule type" value="Genomic_DNA"/>
</dbReference>
<sequence>MGEPPADPRTGRTTVSHAVIEDKTDQSGTTGPSLVHPVEPDAKRLEAGAATFRMLSDPTRLHILWLLTQGPADVGTMVTATGANRTAVSQHLAKLRLSGLVSTRKNARNVIYNIIDGHLTRLILEGINHADHRITGEPTHE</sequence>
<dbReference type="PANTHER" id="PTHR43132:SF8">
    <property type="entry name" value="HTH-TYPE TRANSCRIPTIONAL REGULATOR KMTR"/>
    <property type="match status" value="1"/>
</dbReference>
<dbReference type="CDD" id="cd00090">
    <property type="entry name" value="HTH_ARSR"/>
    <property type="match status" value="1"/>
</dbReference>
<dbReference type="PRINTS" id="PR00778">
    <property type="entry name" value="HTHARSR"/>
</dbReference>
<dbReference type="InterPro" id="IPR011991">
    <property type="entry name" value="ArsR-like_HTH"/>
</dbReference>
<dbReference type="PANTHER" id="PTHR43132">
    <property type="entry name" value="ARSENICAL RESISTANCE OPERON REPRESSOR ARSR-RELATED"/>
    <property type="match status" value="1"/>
</dbReference>
<accession>A0A3A5M8M1</accession>
<dbReference type="OrthoDB" id="9810923at2"/>
<dbReference type="Proteomes" id="UP000272560">
    <property type="component" value="Unassembled WGS sequence"/>
</dbReference>
<evidence type="ECO:0000256" key="4">
    <source>
        <dbReference type="SAM" id="MobiDB-lite"/>
    </source>
</evidence>
<keyword evidence="3" id="KW-0804">Transcription</keyword>
<name>A0A3A5M8M1_9MICC</name>
<comment type="caution">
    <text evidence="6">The sequence shown here is derived from an EMBL/GenBank/DDBJ whole genome shotgun (WGS) entry which is preliminary data.</text>
</comment>
<evidence type="ECO:0000256" key="3">
    <source>
        <dbReference type="ARBA" id="ARBA00023163"/>
    </source>
</evidence>
<evidence type="ECO:0000313" key="7">
    <source>
        <dbReference type="Proteomes" id="UP000272560"/>
    </source>
</evidence>
<evidence type="ECO:0000256" key="1">
    <source>
        <dbReference type="ARBA" id="ARBA00023015"/>
    </source>
</evidence>
<reference evidence="6 7" key="1">
    <citation type="submission" date="2018-09" db="EMBL/GenBank/DDBJ databases">
        <title>Novel species of Arthrobacter.</title>
        <authorList>
            <person name="Liu Q."/>
            <person name="Xin Y.-H."/>
        </authorList>
    </citation>
    <scope>NUCLEOTIDE SEQUENCE [LARGE SCALE GENOMIC DNA]</scope>
    <source>
        <strain evidence="6 7">Hz2</strain>
    </source>
</reference>
<dbReference type="AlphaFoldDB" id="A0A3A5M8M1"/>
<dbReference type="Pfam" id="PF01022">
    <property type="entry name" value="HTH_5"/>
    <property type="match status" value="1"/>
</dbReference>
<keyword evidence="2" id="KW-0238">DNA-binding</keyword>
<keyword evidence="1" id="KW-0805">Transcription regulation</keyword>
<dbReference type="Gene3D" id="1.10.10.10">
    <property type="entry name" value="Winged helix-like DNA-binding domain superfamily/Winged helix DNA-binding domain"/>
    <property type="match status" value="1"/>
</dbReference>
<evidence type="ECO:0000256" key="2">
    <source>
        <dbReference type="ARBA" id="ARBA00023125"/>
    </source>
</evidence>
<organism evidence="6 7">
    <name type="scientific">Arthrobacter cheniae</name>
    <dbReference type="NCBI Taxonomy" id="1258888"/>
    <lineage>
        <taxon>Bacteria</taxon>
        <taxon>Bacillati</taxon>
        <taxon>Actinomycetota</taxon>
        <taxon>Actinomycetes</taxon>
        <taxon>Micrococcales</taxon>
        <taxon>Micrococcaceae</taxon>
        <taxon>Arthrobacter</taxon>
    </lineage>
</organism>
<evidence type="ECO:0000259" key="5">
    <source>
        <dbReference type="PROSITE" id="PS50987"/>
    </source>
</evidence>
<dbReference type="InterPro" id="IPR001845">
    <property type="entry name" value="HTH_ArsR_DNA-bd_dom"/>
</dbReference>
<dbReference type="NCBIfam" id="NF033788">
    <property type="entry name" value="HTH_metalloreg"/>
    <property type="match status" value="1"/>
</dbReference>
<feature type="region of interest" description="Disordered" evidence="4">
    <location>
        <begin position="1"/>
        <end position="37"/>
    </location>
</feature>
<proteinExistence type="predicted"/>
<dbReference type="InterPro" id="IPR051011">
    <property type="entry name" value="Metal_resp_trans_reg"/>
</dbReference>
<dbReference type="PROSITE" id="PS50987">
    <property type="entry name" value="HTH_ARSR_2"/>
    <property type="match status" value="1"/>
</dbReference>
<evidence type="ECO:0000313" key="6">
    <source>
        <dbReference type="EMBL" id="RJT76975.1"/>
    </source>
</evidence>
<feature type="domain" description="HTH arsR-type" evidence="5">
    <location>
        <begin position="40"/>
        <end position="134"/>
    </location>
</feature>
<keyword evidence="7" id="KW-1185">Reference proteome</keyword>
<dbReference type="SMART" id="SM00418">
    <property type="entry name" value="HTH_ARSR"/>
    <property type="match status" value="1"/>
</dbReference>
<dbReference type="SUPFAM" id="SSF46785">
    <property type="entry name" value="Winged helix' DNA-binding domain"/>
    <property type="match status" value="1"/>
</dbReference>